<sequence>MTNAFDNLEECFLKYNHEWPFLLGAQFSAALDTIEAFRQIKWDDELSIKIFNRRNLQLHCVLSSCFSCPCSTVLPMLYLSAAVLLCQRGWLLLLLVSLLFRLSVSKL</sequence>
<keyword evidence="1" id="KW-0472">Membrane</keyword>
<evidence type="ECO:0000313" key="2">
    <source>
        <dbReference type="Proteomes" id="UP000813463"/>
    </source>
</evidence>
<keyword evidence="1" id="KW-1133">Transmembrane helix</keyword>
<name>A0ABM3QMM2_SPIOL</name>
<organism evidence="2 3">
    <name type="scientific">Spinacia oleracea</name>
    <name type="common">Spinach</name>
    <dbReference type="NCBI Taxonomy" id="3562"/>
    <lineage>
        <taxon>Eukaryota</taxon>
        <taxon>Viridiplantae</taxon>
        <taxon>Streptophyta</taxon>
        <taxon>Embryophyta</taxon>
        <taxon>Tracheophyta</taxon>
        <taxon>Spermatophyta</taxon>
        <taxon>Magnoliopsida</taxon>
        <taxon>eudicotyledons</taxon>
        <taxon>Gunneridae</taxon>
        <taxon>Pentapetalae</taxon>
        <taxon>Caryophyllales</taxon>
        <taxon>Chenopodiaceae</taxon>
        <taxon>Chenopodioideae</taxon>
        <taxon>Anserineae</taxon>
        <taxon>Spinacia</taxon>
    </lineage>
</organism>
<dbReference type="GeneID" id="110800562"/>
<keyword evidence="2" id="KW-1185">Reference proteome</keyword>
<protein>
    <submittedName>
        <fullName evidence="3">Uncharacterized protein isoform X2</fullName>
    </submittedName>
</protein>
<dbReference type="RefSeq" id="XP_056684611.1">
    <property type="nucleotide sequence ID" value="XM_056828633.1"/>
</dbReference>
<dbReference type="Proteomes" id="UP000813463">
    <property type="component" value="Chromosome 5"/>
</dbReference>
<reference evidence="2" key="1">
    <citation type="journal article" date="2021" name="Nat. Commun.">
        <title>Genomic analyses provide insights into spinach domestication and the genetic basis of agronomic traits.</title>
        <authorList>
            <person name="Cai X."/>
            <person name="Sun X."/>
            <person name="Xu C."/>
            <person name="Sun H."/>
            <person name="Wang X."/>
            <person name="Ge C."/>
            <person name="Zhang Z."/>
            <person name="Wang Q."/>
            <person name="Fei Z."/>
            <person name="Jiao C."/>
            <person name="Wang Q."/>
        </authorList>
    </citation>
    <scope>NUCLEOTIDE SEQUENCE [LARGE SCALE GENOMIC DNA]</scope>
    <source>
        <strain evidence="2">cv. Varoflay</strain>
    </source>
</reference>
<evidence type="ECO:0000256" key="1">
    <source>
        <dbReference type="SAM" id="Phobius"/>
    </source>
</evidence>
<evidence type="ECO:0000313" key="3">
    <source>
        <dbReference type="RefSeq" id="XP_056684611.1"/>
    </source>
</evidence>
<proteinExistence type="predicted"/>
<feature type="transmembrane region" description="Helical" evidence="1">
    <location>
        <begin position="76"/>
        <end position="100"/>
    </location>
</feature>
<gene>
    <name evidence="3" type="primary">LOC110800562</name>
</gene>
<accession>A0ABM3QMM2</accession>
<keyword evidence="1" id="KW-0812">Transmembrane</keyword>
<reference evidence="3" key="2">
    <citation type="submission" date="2025-08" db="UniProtKB">
        <authorList>
            <consortium name="RefSeq"/>
        </authorList>
    </citation>
    <scope>IDENTIFICATION</scope>
    <source>
        <tissue evidence="3">Leaf</tissue>
    </source>
</reference>